<keyword evidence="1" id="KW-0812">Transmembrane</keyword>
<protein>
    <submittedName>
        <fullName evidence="2">Uncharacterized protein</fullName>
    </submittedName>
</protein>
<dbReference type="STRING" id="405671.SAMN05421827_10217"/>
<evidence type="ECO:0000313" key="2">
    <source>
        <dbReference type="EMBL" id="SDF89000.1"/>
    </source>
</evidence>
<feature type="transmembrane region" description="Helical" evidence="1">
    <location>
        <begin position="13"/>
        <end position="34"/>
    </location>
</feature>
<proteinExistence type="predicted"/>
<sequence>MEILNEWFKNHEALSSVLSTLLIGLIALGVTWIYSAKAKKISEDEIFYNLYSKFNERYDEINDDLAELFIRKDQIKTIEELKATHYYNIVIDFFNICAEEH</sequence>
<dbReference type="RefSeq" id="WP_090496766.1">
    <property type="nucleotide sequence ID" value="NZ_FNCH01000002.1"/>
</dbReference>
<dbReference type="EMBL" id="FNCH01000002">
    <property type="protein sequence ID" value="SDF89000.1"/>
    <property type="molecule type" value="Genomic_DNA"/>
</dbReference>
<evidence type="ECO:0000256" key="1">
    <source>
        <dbReference type="SAM" id="Phobius"/>
    </source>
</evidence>
<reference evidence="3" key="1">
    <citation type="submission" date="2016-10" db="EMBL/GenBank/DDBJ databases">
        <authorList>
            <person name="Varghese N."/>
            <person name="Submissions S."/>
        </authorList>
    </citation>
    <scope>NUCLEOTIDE SEQUENCE [LARGE SCALE GENOMIC DNA]</scope>
    <source>
        <strain evidence="3">DSM 17933</strain>
    </source>
</reference>
<keyword evidence="1" id="KW-1133">Transmembrane helix</keyword>
<keyword evidence="3" id="KW-1185">Reference proteome</keyword>
<dbReference type="OrthoDB" id="800044at2"/>
<gene>
    <name evidence="2" type="ORF">SAMN05421827_10217</name>
</gene>
<dbReference type="AlphaFoldDB" id="A0A1G7PUB0"/>
<keyword evidence="1" id="KW-0472">Membrane</keyword>
<name>A0A1G7PUB0_9SPHI</name>
<organism evidence="2 3">
    <name type="scientific">Pedobacter terrae</name>
    <dbReference type="NCBI Taxonomy" id="405671"/>
    <lineage>
        <taxon>Bacteria</taxon>
        <taxon>Pseudomonadati</taxon>
        <taxon>Bacteroidota</taxon>
        <taxon>Sphingobacteriia</taxon>
        <taxon>Sphingobacteriales</taxon>
        <taxon>Sphingobacteriaceae</taxon>
        <taxon>Pedobacter</taxon>
    </lineage>
</organism>
<evidence type="ECO:0000313" key="3">
    <source>
        <dbReference type="Proteomes" id="UP000199643"/>
    </source>
</evidence>
<dbReference type="Proteomes" id="UP000199643">
    <property type="component" value="Unassembled WGS sequence"/>
</dbReference>
<accession>A0A1G7PUB0</accession>